<accession>A0A074J4C5</accession>
<dbReference type="EMBL" id="AUNB01000095">
    <property type="protein sequence ID" value="KEO51369.1"/>
    <property type="molecule type" value="Genomic_DNA"/>
</dbReference>
<dbReference type="eggNOG" id="COG3119">
    <property type="taxonomic scope" value="Bacteria"/>
</dbReference>
<proteinExistence type="inferred from homology"/>
<dbReference type="InterPro" id="IPR024607">
    <property type="entry name" value="Sulfatase_CS"/>
</dbReference>
<gene>
    <name evidence="4" type="ORF">DT23_08780</name>
</gene>
<evidence type="ECO:0000256" key="1">
    <source>
        <dbReference type="ARBA" id="ARBA00008779"/>
    </source>
</evidence>
<evidence type="ECO:0000313" key="4">
    <source>
        <dbReference type="EMBL" id="KEO51369.1"/>
    </source>
</evidence>
<comment type="caution">
    <text evidence="4">The sequence shown here is derived from an EMBL/GenBank/DDBJ whole genome shotgun (WGS) entry which is preliminary data.</text>
</comment>
<dbReference type="STRING" id="1353528.DT23_08780"/>
<evidence type="ECO:0000256" key="2">
    <source>
        <dbReference type="ARBA" id="ARBA00022801"/>
    </source>
</evidence>
<dbReference type="PANTHER" id="PTHR46615">
    <property type="entry name" value="ARYLSULFATASE K"/>
    <property type="match status" value="1"/>
</dbReference>
<dbReference type="InterPro" id="IPR000917">
    <property type="entry name" value="Sulfatase_N"/>
</dbReference>
<evidence type="ECO:0000259" key="3">
    <source>
        <dbReference type="Pfam" id="PF00884"/>
    </source>
</evidence>
<dbReference type="InterPro" id="IPR017850">
    <property type="entry name" value="Alkaline_phosphatase_core_sf"/>
</dbReference>
<dbReference type="GO" id="GO:0004065">
    <property type="term" value="F:arylsulfatase activity"/>
    <property type="evidence" value="ECO:0007669"/>
    <property type="project" value="TreeGrafter"/>
</dbReference>
<keyword evidence="2" id="KW-0378">Hydrolase</keyword>
<protein>
    <recommendedName>
        <fullName evidence="3">Sulfatase N-terminal domain-containing protein</fullName>
    </recommendedName>
</protein>
<dbReference type="Gene3D" id="3.40.720.10">
    <property type="entry name" value="Alkaline Phosphatase, subunit A"/>
    <property type="match status" value="1"/>
</dbReference>
<dbReference type="GO" id="GO:0015024">
    <property type="term" value="F:glucuronate-2-sulfatase activity"/>
    <property type="evidence" value="ECO:0007669"/>
    <property type="project" value="TreeGrafter"/>
</dbReference>
<dbReference type="InterPro" id="IPR051849">
    <property type="entry name" value="GAG-degrading_sulfatase"/>
</dbReference>
<feature type="domain" description="Sulfatase N-terminal" evidence="3">
    <location>
        <begin position="6"/>
        <end position="346"/>
    </location>
</feature>
<sequence length="478" mass="54680">MKMTAKNLILFITDQWRWDTINQPGHPAKLPNLQAFRKESTNHVNAFTSVPLCTPARGSLFTGKWPHQNGTMDNVQGSSFYPHGKLHPSHRTYMERLQDAGYNVSFVGKWHLGAGTLHERGIQDAPLSDGGDEPLMTADDLTFAPPRKTPFYGTITEGEHLDEKRVHIGMERLESLSKSDKPFCLIVSLPGPHFPHHVPKDWVDLYKDLPEDYMPDNYLPQFTEQGKPEAQGAPYWPCQDTRALTQDDWRRTAQHYWGFCSFIDDLFGQFRRRVHDLGLDDNSVFAFTADHGEMLGAHGWFDKGPFFYDEVMRIPMLIRSPGQSSGCDSEGFVSFRDLFPTLVSATEGAAILSEDEAARAYDRTDQDHITYCYDAYQGRQFKFRGIRDARYKYAWSPHDIAELYDLETDPQERNNRAGDPDMAEIESRLKQQLFDWMKAEHDALICGGYQLPVGSYIDGRPAHEQHDHKPHLNPALKQ</sequence>
<keyword evidence="5" id="KW-1185">Reference proteome</keyword>
<dbReference type="SUPFAM" id="SSF53649">
    <property type="entry name" value="Alkaline phosphatase-like"/>
    <property type="match status" value="1"/>
</dbReference>
<comment type="similarity">
    <text evidence="1">Belongs to the sulfatase family.</text>
</comment>
<dbReference type="PANTHER" id="PTHR46615:SF1">
    <property type="entry name" value="ARYLSULFATASE K"/>
    <property type="match status" value="1"/>
</dbReference>
<organism evidence="4 5">
    <name type="scientific">Thioclava indica</name>
    <dbReference type="NCBI Taxonomy" id="1353528"/>
    <lineage>
        <taxon>Bacteria</taxon>
        <taxon>Pseudomonadati</taxon>
        <taxon>Pseudomonadota</taxon>
        <taxon>Alphaproteobacteria</taxon>
        <taxon>Rhodobacterales</taxon>
        <taxon>Paracoccaceae</taxon>
        <taxon>Thioclava</taxon>
    </lineage>
</organism>
<evidence type="ECO:0000313" key="5">
    <source>
        <dbReference type="Proteomes" id="UP000027471"/>
    </source>
</evidence>
<dbReference type="Proteomes" id="UP000027471">
    <property type="component" value="Unassembled WGS sequence"/>
</dbReference>
<reference evidence="4 5" key="1">
    <citation type="journal article" date="2015" name="Antonie Van Leeuwenhoek">
        <title>Thioclava indica sp. nov., isolated from surface seawater of the Indian Ocean.</title>
        <authorList>
            <person name="Liu Y."/>
            <person name="Lai Q."/>
            <person name="Du J."/>
            <person name="Xu H."/>
            <person name="Jiang L."/>
            <person name="Shao Z."/>
        </authorList>
    </citation>
    <scope>NUCLEOTIDE SEQUENCE [LARGE SCALE GENOMIC DNA]</scope>
    <source>
        <strain evidence="4 5">DT23-4</strain>
    </source>
</reference>
<dbReference type="Pfam" id="PF00884">
    <property type="entry name" value="Sulfatase"/>
    <property type="match status" value="1"/>
</dbReference>
<dbReference type="AlphaFoldDB" id="A0A074J4C5"/>
<dbReference type="PROSITE" id="PS00523">
    <property type="entry name" value="SULFATASE_1"/>
    <property type="match status" value="1"/>
</dbReference>
<name>A0A074J4C5_9RHOB</name>